<evidence type="ECO:0000313" key="1">
    <source>
        <dbReference type="EMBL" id="JAC63224.1"/>
    </source>
</evidence>
<sequence length="78" mass="8713">KRHALTSCAVQNLGPTRCFLARQIFGSTLPTATEWSPYNILTLALYAWILLCLSYPPCYLGVESAYLTGICTRKRVDT</sequence>
<reference evidence="1" key="1">
    <citation type="submission" date="2014-05" db="EMBL/GenBank/DDBJ databases">
        <title>The transcriptome of the halophilic microalga Tetraselmis sp. GSL018 isolated from the Great Salt Lake, Utah.</title>
        <authorList>
            <person name="Jinkerson R.E."/>
            <person name="D'Adamo S."/>
            <person name="Posewitz M.C."/>
        </authorList>
    </citation>
    <scope>NUCLEOTIDE SEQUENCE</scope>
    <source>
        <strain evidence="1">GSL018</strain>
    </source>
</reference>
<name>A0A061QXP4_9CHLO</name>
<proteinExistence type="predicted"/>
<dbReference type="EMBL" id="GBEZ01023681">
    <property type="protein sequence ID" value="JAC63224.1"/>
    <property type="molecule type" value="Transcribed_RNA"/>
</dbReference>
<feature type="non-terminal residue" evidence="1">
    <location>
        <position position="78"/>
    </location>
</feature>
<gene>
    <name evidence="1" type="ORF">TSPGSL018_21173</name>
</gene>
<organism evidence="1">
    <name type="scientific">Tetraselmis sp. GSL018</name>
    <dbReference type="NCBI Taxonomy" id="582737"/>
    <lineage>
        <taxon>Eukaryota</taxon>
        <taxon>Viridiplantae</taxon>
        <taxon>Chlorophyta</taxon>
        <taxon>core chlorophytes</taxon>
        <taxon>Chlorodendrophyceae</taxon>
        <taxon>Chlorodendrales</taxon>
        <taxon>Chlorodendraceae</taxon>
        <taxon>Tetraselmis</taxon>
    </lineage>
</organism>
<accession>A0A061QXP4</accession>
<feature type="non-terminal residue" evidence="1">
    <location>
        <position position="1"/>
    </location>
</feature>
<protein>
    <submittedName>
        <fullName evidence="1">Uncharacterized protein</fullName>
    </submittedName>
</protein>
<dbReference type="AlphaFoldDB" id="A0A061QXP4"/>